<name>A0ABD0T784_LOXSC</name>
<dbReference type="Proteomes" id="UP001549921">
    <property type="component" value="Unassembled WGS sequence"/>
</dbReference>
<keyword evidence="1" id="KW-1133">Transmembrane helix</keyword>
<evidence type="ECO:0000256" key="1">
    <source>
        <dbReference type="SAM" id="Phobius"/>
    </source>
</evidence>
<sequence>MWQEVWAFIQSESYKTVEWAKCGEGIISTIPTLLWAAGSAALAHRLVAALFRRFLFRRVPLWELVLQNLLFMWMVIYSLHFWVVVVRVLKIVIEYCYDDVLLPGQETQVPSVEELEGRKLVQQWVVWMAGLAPLAIYLETRPRPETPPLMIWITTSPWQRREMGPYGYYLNRPLTSLQSTTSLSGRQQVMTLRRAFSDSKIIIKEPQKKKRYSKSV</sequence>
<dbReference type="AlphaFoldDB" id="A0ABD0T784"/>
<reference evidence="2 3" key="1">
    <citation type="submission" date="2024-06" db="EMBL/GenBank/DDBJ databases">
        <title>A chromosome-level genome assembly of beet webworm, Loxostege sticticalis.</title>
        <authorList>
            <person name="Zhang Y."/>
        </authorList>
    </citation>
    <scope>NUCLEOTIDE SEQUENCE [LARGE SCALE GENOMIC DNA]</scope>
    <source>
        <strain evidence="2">AQ028</strain>
        <tissue evidence="2">Male pupae</tissue>
    </source>
</reference>
<keyword evidence="1" id="KW-0812">Transmembrane</keyword>
<comment type="caution">
    <text evidence="2">The sequence shown here is derived from an EMBL/GenBank/DDBJ whole genome shotgun (WGS) entry which is preliminary data.</text>
</comment>
<dbReference type="EMBL" id="JBEDNZ010000009">
    <property type="protein sequence ID" value="KAL0839134.1"/>
    <property type="molecule type" value="Genomic_DNA"/>
</dbReference>
<organism evidence="2 3">
    <name type="scientific">Loxostege sticticalis</name>
    <name type="common">Beet webworm moth</name>
    <dbReference type="NCBI Taxonomy" id="481309"/>
    <lineage>
        <taxon>Eukaryota</taxon>
        <taxon>Metazoa</taxon>
        <taxon>Ecdysozoa</taxon>
        <taxon>Arthropoda</taxon>
        <taxon>Hexapoda</taxon>
        <taxon>Insecta</taxon>
        <taxon>Pterygota</taxon>
        <taxon>Neoptera</taxon>
        <taxon>Endopterygota</taxon>
        <taxon>Lepidoptera</taxon>
        <taxon>Glossata</taxon>
        <taxon>Ditrysia</taxon>
        <taxon>Pyraloidea</taxon>
        <taxon>Crambidae</taxon>
        <taxon>Pyraustinae</taxon>
        <taxon>Loxostege</taxon>
    </lineage>
</organism>
<evidence type="ECO:0000313" key="3">
    <source>
        <dbReference type="Proteomes" id="UP001549921"/>
    </source>
</evidence>
<proteinExistence type="predicted"/>
<accession>A0ABD0T784</accession>
<gene>
    <name evidence="2" type="ORF">ABMA28_017107</name>
</gene>
<keyword evidence="1" id="KW-0472">Membrane</keyword>
<evidence type="ECO:0000313" key="2">
    <source>
        <dbReference type="EMBL" id="KAL0839134.1"/>
    </source>
</evidence>
<protein>
    <submittedName>
        <fullName evidence="2">Uncharacterized protein</fullName>
    </submittedName>
</protein>
<feature type="transmembrane region" description="Helical" evidence="1">
    <location>
        <begin position="64"/>
        <end position="85"/>
    </location>
</feature>